<accession>A0A5J4X8J3</accession>
<feature type="compositionally biased region" description="Basic and acidic residues" evidence="1">
    <location>
        <begin position="30"/>
        <end position="39"/>
    </location>
</feature>
<evidence type="ECO:0000256" key="1">
    <source>
        <dbReference type="SAM" id="MobiDB-lite"/>
    </source>
</evidence>
<dbReference type="EMBL" id="SNRW01000131">
    <property type="protein sequence ID" value="KAA6403182.1"/>
    <property type="molecule type" value="Genomic_DNA"/>
</dbReference>
<protein>
    <submittedName>
        <fullName evidence="2">Uncharacterized protein</fullName>
    </submittedName>
</protein>
<evidence type="ECO:0000313" key="3">
    <source>
        <dbReference type="Proteomes" id="UP000324800"/>
    </source>
</evidence>
<dbReference type="Proteomes" id="UP000324800">
    <property type="component" value="Unassembled WGS sequence"/>
</dbReference>
<feature type="region of interest" description="Disordered" evidence="1">
    <location>
        <begin position="1"/>
        <end position="86"/>
    </location>
</feature>
<evidence type="ECO:0000313" key="2">
    <source>
        <dbReference type="EMBL" id="KAA6403182.1"/>
    </source>
</evidence>
<proteinExistence type="predicted"/>
<feature type="compositionally biased region" description="Basic residues" evidence="1">
    <location>
        <begin position="72"/>
        <end position="86"/>
    </location>
</feature>
<reference evidence="2 3" key="1">
    <citation type="submission" date="2019-03" db="EMBL/GenBank/DDBJ databases">
        <title>Single cell metagenomics reveals metabolic interactions within the superorganism composed of flagellate Streblomastix strix and complex community of Bacteroidetes bacteria on its surface.</title>
        <authorList>
            <person name="Treitli S.C."/>
            <person name="Kolisko M."/>
            <person name="Husnik F."/>
            <person name="Keeling P."/>
            <person name="Hampl V."/>
        </authorList>
    </citation>
    <scope>NUCLEOTIDE SEQUENCE [LARGE SCALE GENOMIC DNA]</scope>
    <source>
        <strain evidence="2">ST1C</strain>
    </source>
</reference>
<feature type="compositionally biased region" description="Low complexity" evidence="1">
    <location>
        <begin position="41"/>
        <end position="58"/>
    </location>
</feature>
<comment type="caution">
    <text evidence="2">The sequence shown here is derived from an EMBL/GenBank/DDBJ whole genome shotgun (WGS) entry which is preliminary data.</text>
</comment>
<dbReference type="AlphaFoldDB" id="A0A5J4X8J3"/>
<gene>
    <name evidence="2" type="ORF">EZS28_001308</name>
</gene>
<name>A0A5J4X8J3_9EUKA</name>
<organism evidence="2 3">
    <name type="scientific">Streblomastix strix</name>
    <dbReference type="NCBI Taxonomy" id="222440"/>
    <lineage>
        <taxon>Eukaryota</taxon>
        <taxon>Metamonada</taxon>
        <taxon>Preaxostyla</taxon>
        <taxon>Oxymonadida</taxon>
        <taxon>Streblomastigidae</taxon>
        <taxon>Streblomastix</taxon>
    </lineage>
</organism>
<sequence length="86" mass="9619">MNIPQQDHLAAQRADGLGFQPLMGPEQEQSEDKPEHDQDQLDLNNLPDNPENEGPPGLTQETRRSEANKGSTKSRSKSSRKKKKGR</sequence>